<dbReference type="EC" id="3.2.1.1" evidence="3"/>
<sequence length="1832" mass="196872">MRPAPRQRRAGRPRRSAALLAAAVLLPLLPAAAGASAEELPPPPSDAELAAAPERHDLSREQFYFVLPDRFANGDTGNDTGGITGGRLDHGFDPTNEGFYHGGDLRGLIDRLDYIEDLGTTAIWMAPVFTNRPVQGAGESASAGYHGYWITDFTTVDPHFGTNAELAELVDEAHARGMKVFFDVITNHTADVLTNAEGTGAYRPEGAYPYVDASGVPFDDTDYAGTGTFPEVNTDSFAYTPVLRDGADATAKSPAWLNDPTMYHNRGDSTFVGESAESGEHSGLDDLWTERPEVVQGMIDIYSTWVEEVGIDGFRIDTVKHVDMDFWKQWAPAVAENAAELGHDDFFMFGEVHDPNASFTSRYVTEGGLQAALDFPFAYAAREYVSQGGSARALGEMFAEDYWYTSADSNAYSSPTFLGNHDMGRFGSFLLQDNPGATQDELLARDRLGHELLFLSRGQPVVYYGDEQGMTGSGGDKAARHDLFASATPIYNDDPVLGGESGSRDNYDTDSPMYLTISELSELTAAHPALRDGTQTERYADDGAGVYAFSRTDAEERVEYLVAVNNAEQPRTAELPTFSAGMTFDRLYPAGGTAPASLTSAADATVTVEVPALSAVVYRAAAPLAEPADAPALTLTTPADGASGTVTLEAEVTGGDLNRVTFAAAVGEDDWQVLGTADAAPHRVTQNLSGVPAGTTVRYKAVVEDSAGNLASTTGQTVLGAEPPEPDPVAVQRDHAVVHYVREDGDYDDWNLYAWGDIADGAATEYPDGAPFVGRDAYGAFAWVPLKPGASEIGFLVVDDQGNKDVSADRTIDVTATGEVWIREGQQEVLTEPPIEQPDPPADTAVLHYHREDGDYTGWGLHTWTGSANPTDWNAPLQPVSQDAYGVTFEVPLLPGATTLNYIVHKGDEKDLPSDRSLDLAAVGREVWLLAGREGQLLPQAGGTGAALDVTTAYAQWIDAGTVVWDADLPPAGTAQLRTAPDGGIAVADGRLTGTDGATTIRLQPVEGGLTEEQRARFPHLADRPAYTLDPRDADRAGAALLGQTVATMTAPNGAVAAATGVQIAGVLDDLYAEEAVRESLGLTWGRGNKPTLAVWAPTARSVSLELYGKRPRDGAEPEVVAMTRDEATGVWSVTGKPSWKGQHYRYRVEVWAPEAQAVVVNSVTDPYAVALSADSGYAIVANLDDRDTKPRGWDDHRDGDEASATAPELQQIQELHVRDFSVADTTVPEADRGTYRAFTHEDSAGMRHLRELAEAGVTTVHLLPVYDFASAPERRADQALPDCDLAALPADSAEQQECVMAVAAEDAFNWGYDPFHYNVPEGSYASSPDGTTRTREFREMVQALHDAGLEVVLDVVYNHTFAAGQDERSVLDRIVPGYYHRLNDDGSVTANSCCPDTAPEHAMMNKLVVDSVVGWARDYQVDGFRFDLMGLMPKQTMVDVRAALDQLTLEEDGVDGESLFLYGEGWNFGVVADDARFEQATQINMAGTGIATFNDRLRDAVRGGSPFDADPGVQGFASGLYTDPNASTANGTEAEQRARLLHYQDLIKVGLTGNLAGYRFTDTSGRETTGAEVDYNGAPAGYTAAPGEAITYVDAHDNLDLFDTLAFKLPTDTSEEQRSRAQTVGLATAVLTQGPGFVHAGSERLRSKSLDHNSYNSGDWFNAIEWDCREGNGFGRGLPPARDNQANWPYAAPLLADEALVPGCEAIRASSNRYEDLVEIKAEEPVFHLETLEQVQQRVSFPLSGTEETPGVITMRLDGSGLGRGAHTITVVFNASPDTVTQTVDELAGTRQNLHPAQAQGSDPVVKRSTFDRTTGTFTVPGRTVAVFVQR</sequence>
<dbReference type="RefSeq" id="WP_179815630.1">
    <property type="nucleotide sequence ID" value="NZ_JACBZD010000001.1"/>
</dbReference>
<dbReference type="InterPro" id="IPR040671">
    <property type="entry name" value="Pullulanase_N2"/>
</dbReference>
<dbReference type="Pfam" id="PF02922">
    <property type="entry name" value="CBM_48"/>
    <property type="match status" value="1"/>
</dbReference>
<comment type="similarity">
    <text evidence="2">Belongs to the glycosyl hydrolase 13 family.</text>
</comment>
<organism evidence="15 16">
    <name type="scientific">Allostreptomyces psammosilenae</name>
    <dbReference type="NCBI Taxonomy" id="1892865"/>
    <lineage>
        <taxon>Bacteria</taxon>
        <taxon>Bacillati</taxon>
        <taxon>Actinomycetota</taxon>
        <taxon>Actinomycetes</taxon>
        <taxon>Kitasatosporales</taxon>
        <taxon>Streptomycetaceae</taxon>
        <taxon>Allostreptomyces</taxon>
    </lineage>
</organism>
<evidence type="ECO:0000256" key="8">
    <source>
        <dbReference type="ARBA" id="ARBA00023965"/>
    </source>
</evidence>
<dbReference type="CDD" id="cd02860">
    <property type="entry name" value="E_set_Pullulanase"/>
    <property type="match status" value="1"/>
</dbReference>
<dbReference type="Gene3D" id="2.60.40.1180">
    <property type="entry name" value="Golgi alpha-mannosidase II"/>
    <property type="match status" value="2"/>
</dbReference>
<evidence type="ECO:0000256" key="3">
    <source>
        <dbReference type="ARBA" id="ARBA00012595"/>
    </source>
</evidence>
<keyword evidence="7" id="KW-0326">Glycosidase</keyword>
<evidence type="ECO:0000259" key="14">
    <source>
        <dbReference type="SMART" id="SM00642"/>
    </source>
</evidence>
<comment type="catalytic activity">
    <reaction evidence="1">
        <text>Endohydrolysis of (1-&gt;4)-alpha-D-glucosidic linkages in polysaccharides containing three or more (1-&gt;4)-alpha-linked D-glucose units.</text>
        <dbReference type="EC" id="3.2.1.1"/>
    </reaction>
</comment>
<name>A0A852ZXP9_9ACTN</name>
<evidence type="ECO:0000256" key="5">
    <source>
        <dbReference type="ARBA" id="ARBA00022801"/>
    </source>
</evidence>
<dbReference type="InterPro" id="IPR011839">
    <property type="entry name" value="Pullul_strch"/>
</dbReference>
<dbReference type="SUPFAM" id="SSF81296">
    <property type="entry name" value="E set domains"/>
    <property type="match status" value="2"/>
</dbReference>
<dbReference type="Pfam" id="PF11852">
    <property type="entry name" value="Pullul_strch_C"/>
    <property type="match status" value="1"/>
</dbReference>
<keyword evidence="4 13" id="KW-0732">Signal</keyword>
<dbReference type="InterPro" id="IPR017853">
    <property type="entry name" value="GH"/>
</dbReference>
<feature type="chain" id="PRO_5032810637" description="1,4-alpha-D-glucan glucanohydrolase" evidence="13">
    <location>
        <begin position="38"/>
        <end position="1832"/>
    </location>
</feature>
<evidence type="ECO:0000256" key="4">
    <source>
        <dbReference type="ARBA" id="ARBA00022729"/>
    </source>
</evidence>
<comment type="catalytic activity">
    <reaction evidence="8">
        <text>Hydrolysis of (1-&gt;6)-alpha-D-glucosidic linkages in pullulan, amylopectin and glycogen, and in the alpha- and beta-limit dextrins of amylopectin and glycogen.</text>
        <dbReference type="EC" id="3.2.1.41"/>
    </reaction>
</comment>
<keyword evidence="16" id="KW-1185">Reference proteome</keyword>
<evidence type="ECO:0000313" key="15">
    <source>
        <dbReference type="EMBL" id="NYI07163.1"/>
    </source>
</evidence>
<dbReference type="InterPro" id="IPR004193">
    <property type="entry name" value="Glyco_hydro_13_N"/>
</dbReference>
<evidence type="ECO:0000256" key="11">
    <source>
        <dbReference type="ARBA" id="ARBA00030238"/>
    </source>
</evidence>
<dbReference type="SMART" id="SM00642">
    <property type="entry name" value="Aamy"/>
    <property type="match status" value="1"/>
</dbReference>
<dbReference type="Pfam" id="PF00128">
    <property type="entry name" value="Alpha-amylase"/>
    <property type="match status" value="1"/>
</dbReference>
<evidence type="ECO:0000256" key="6">
    <source>
        <dbReference type="ARBA" id="ARBA00022837"/>
    </source>
</evidence>
<dbReference type="EC" id="3.2.1.41" evidence="9"/>
<dbReference type="EMBL" id="JACBZD010000001">
    <property type="protein sequence ID" value="NYI07163.1"/>
    <property type="molecule type" value="Genomic_DNA"/>
</dbReference>
<evidence type="ECO:0000313" key="16">
    <source>
        <dbReference type="Proteomes" id="UP000567795"/>
    </source>
</evidence>
<evidence type="ECO:0000256" key="13">
    <source>
        <dbReference type="SAM" id="SignalP"/>
    </source>
</evidence>
<evidence type="ECO:0000256" key="9">
    <source>
        <dbReference type="ARBA" id="ARBA00024062"/>
    </source>
</evidence>
<dbReference type="InterPro" id="IPR013783">
    <property type="entry name" value="Ig-like_fold"/>
</dbReference>
<dbReference type="GO" id="GO:0030246">
    <property type="term" value="F:carbohydrate binding"/>
    <property type="evidence" value="ECO:0007669"/>
    <property type="project" value="InterPro"/>
</dbReference>
<dbReference type="GO" id="GO:0004556">
    <property type="term" value="F:alpha-amylase activity"/>
    <property type="evidence" value="ECO:0007669"/>
    <property type="project" value="UniProtKB-EC"/>
</dbReference>
<dbReference type="GO" id="GO:0051060">
    <property type="term" value="F:pullulanase activity"/>
    <property type="evidence" value="ECO:0007669"/>
    <property type="project" value="UniProtKB-EC"/>
</dbReference>
<evidence type="ECO:0000256" key="1">
    <source>
        <dbReference type="ARBA" id="ARBA00000548"/>
    </source>
</evidence>
<protein>
    <recommendedName>
        <fullName evidence="11">1,4-alpha-D-glucan glucanohydrolase</fullName>
        <ecNumber evidence="3">3.2.1.1</ecNumber>
        <ecNumber evidence="9">3.2.1.41</ecNumber>
    </recommendedName>
    <alternativeName>
        <fullName evidence="10">Alpha-dextrin endo-1,6-alpha-glucosidase</fullName>
    </alternativeName>
    <alternativeName>
        <fullName evidence="12">Pullulan 6-glucanohydrolase</fullName>
    </alternativeName>
</protein>
<accession>A0A852ZXP9</accession>
<dbReference type="CDD" id="cd10315">
    <property type="entry name" value="CBM41_pullulanase"/>
    <property type="match status" value="2"/>
</dbReference>
<dbReference type="Pfam" id="PF17967">
    <property type="entry name" value="Pullulanase_N2"/>
    <property type="match status" value="1"/>
</dbReference>
<dbReference type="CDD" id="cd11341">
    <property type="entry name" value="AmyAc_Pullulanase_LD-like"/>
    <property type="match status" value="1"/>
</dbReference>
<dbReference type="GO" id="GO:0005975">
    <property type="term" value="P:carbohydrate metabolic process"/>
    <property type="evidence" value="ECO:0007669"/>
    <property type="project" value="InterPro"/>
</dbReference>
<dbReference type="InterPro" id="IPR006047">
    <property type="entry name" value="GH13_cat_dom"/>
</dbReference>
<feature type="signal peptide" evidence="13">
    <location>
        <begin position="1"/>
        <end position="37"/>
    </location>
</feature>
<dbReference type="SUPFAM" id="SSF49452">
    <property type="entry name" value="Starch-binding domain-like"/>
    <property type="match status" value="2"/>
</dbReference>
<keyword evidence="5" id="KW-0378">Hydrolase</keyword>
<evidence type="ECO:0000256" key="10">
    <source>
        <dbReference type="ARBA" id="ARBA00029618"/>
    </source>
</evidence>
<dbReference type="InterPro" id="IPR014756">
    <property type="entry name" value="Ig_E-set"/>
</dbReference>
<dbReference type="CDD" id="cd11339">
    <property type="entry name" value="AmyAc_bac_CMD_like_2"/>
    <property type="match status" value="1"/>
</dbReference>
<evidence type="ECO:0000256" key="2">
    <source>
        <dbReference type="ARBA" id="ARBA00008061"/>
    </source>
</evidence>
<dbReference type="PANTHER" id="PTHR43002">
    <property type="entry name" value="GLYCOGEN DEBRANCHING ENZYME"/>
    <property type="match status" value="1"/>
</dbReference>
<proteinExistence type="inferred from homology"/>
<dbReference type="Pfam" id="PF03714">
    <property type="entry name" value="PUD"/>
    <property type="match status" value="2"/>
</dbReference>
<dbReference type="InterPro" id="IPR024561">
    <property type="entry name" value="Pullul_strch_C"/>
</dbReference>
<dbReference type="NCBIfam" id="TIGR02103">
    <property type="entry name" value="pullul_strch"/>
    <property type="match status" value="1"/>
</dbReference>
<dbReference type="SUPFAM" id="SSF51445">
    <property type="entry name" value="(Trans)glycosidases"/>
    <property type="match status" value="2"/>
</dbReference>
<dbReference type="Gene3D" id="3.20.20.80">
    <property type="entry name" value="Glycosidases"/>
    <property type="match status" value="2"/>
</dbReference>
<dbReference type="InterPro" id="IPR013784">
    <property type="entry name" value="Carb-bd-like_fold"/>
</dbReference>
<reference evidence="15 16" key="1">
    <citation type="submission" date="2020-07" db="EMBL/GenBank/DDBJ databases">
        <title>Sequencing the genomes of 1000 actinobacteria strains.</title>
        <authorList>
            <person name="Klenk H.-P."/>
        </authorList>
    </citation>
    <scope>NUCLEOTIDE SEQUENCE [LARGE SCALE GENOMIC DNA]</scope>
    <source>
        <strain evidence="15 16">DSM 42178</strain>
    </source>
</reference>
<feature type="domain" description="Glycosyl hydrolase family 13 catalytic" evidence="14">
    <location>
        <begin position="65"/>
        <end position="524"/>
    </location>
</feature>
<dbReference type="InterPro" id="IPR013780">
    <property type="entry name" value="Glyco_hydro_b"/>
</dbReference>
<dbReference type="Gene3D" id="2.60.40.10">
    <property type="entry name" value="Immunoglobulins"/>
    <property type="match status" value="1"/>
</dbReference>
<evidence type="ECO:0000256" key="12">
    <source>
        <dbReference type="ARBA" id="ARBA00031076"/>
    </source>
</evidence>
<gene>
    <name evidence="15" type="ORF">FHU37_004106</name>
</gene>
<dbReference type="Proteomes" id="UP000567795">
    <property type="component" value="Unassembled WGS sequence"/>
</dbReference>
<comment type="caution">
    <text evidence="15">The sequence shown here is derived from an EMBL/GenBank/DDBJ whole genome shotgun (WGS) entry which is preliminary data.</text>
</comment>
<dbReference type="InterPro" id="IPR005323">
    <property type="entry name" value="CBM41_pullulanase"/>
</dbReference>
<dbReference type="Gene3D" id="2.60.40.1130">
    <property type="entry name" value="Rab geranylgeranyltransferase alpha-subunit, insert domain"/>
    <property type="match status" value="1"/>
</dbReference>
<dbReference type="Gene3D" id="2.60.40.1110">
    <property type="match status" value="2"/>
</dbReference>
<keyword evidence="6" id="KW-0106">Calcium</keyword>
<dbReference type="SUPFAM" id="SSF51011">
    <property type="entry name" value="Glycosyl hydrolase domain"/>
    <property type="match status" value="2"/>
</dbReference>
<evidence type="ECO:0000256" key="7">
    <source>
        <dbReference type="ARBA" id="ARBA00023295"/>
    </source>
</evidence>